<dbReference type="AlphaFoldDB" id="X1JEV3"/>
<proteinExistence type="predicted"/>
<name>X1JEV3_9ZZZZ</name>
<reference evidence="1" key="1">
    <citation type="journal article" date="2014" name="Front. Microbiol.">
        <title>High frequency of phylogenetically diverse reductive dehalogenase-homologous genes in deep subseafloor sedimentary metagenomes.</title>
        <authorList>
            <person name="Kawai M."/>
            <person name="Futagami T."/>
            <person name="Toyoda A."/>
            <person name="Takaki Y."/>
            <person name="Nishi S."/>
            <person name="Hori S."/>
            <person name="Arai W."/>
            <person name="Tsubouchi T."/>
            <person name="Morono Y."/>
            <person name="Uchiyama I."/>
            <person name="Ito T."/>
            <person name="Fujiyama A."/>
            <person name="Inagaki F."/>
            <person name="Takami H."/>
        </authorList>
    </citation>
    <scope>NUCLEOTIDE SEQUENCE</scope>
    <source>
        <strain evidence="1">Expedition CK06-06</strain>
    </source>
</reference>
<organism evidence="1">
    <name type="scientific">marine sediment metagenome</name>
    <dbReference type="NCBI Taxonomy" id="412755"/>
    <lineage>
        <taxon>unclassified sequences</taxon>
        <taxon>metagenomes</taxon>
        <taxon>ecological metagenomes</taxon>
    </lineage>
</organism>
<feature type="non-terminal residue" evidence="1">
    <location>
        <position position="254"/>
    </location>
</feature>
<evidence type="ECO:0000313" key="1">
    <source>
        <dbReference type="EMBL" id="GAH80035.1"/>
    </source>
</evidence>
<accession>X1JEV3</accession>
<sequence length="254" mass="27586">TMGHCDDESYIYTDKGAGNIGDFEWLIKLAVTDVDAGDGSTRQLGILLGATTVHGDYSTFPSDDCVFVELYQQTDNDDKFRVFLRENVNGGVTFNTETGTLFSAGTPYWITFSRVGTVSFIEVYDDVDRTSLVDSVTDNAASAQTYRYVQVGGAPSSGTDCTDDWSGTIEDLDLQEIEDGVQSLVAGFFVQMPFEDLLGTFTALQPIYSITGITKDKAGNRLANCEIALFRTDPGNPPTYTFIEAGTSNGNGDY</sequence>
<dbReference type="EMBL" id="BARU01035383">
    <property type="protein sequence ID" value="GAH80035.1"/>
    <property type="molecule type" value="Genomic_DNA"/>
</dbReference>
<comment type="caution">
    <text evidence="1">The sequence shown here is derived from an EMBL/GenBank/DDBJ whole genome shotgun (WGS) entry which is preliminary data.</text>
</comment>
<gene>
    <name evidence="1" type="ORF">S03H2_55406</name>
</gene>
<protein>
    <submittedName>
        <fullName evidence="1">Uncharacterized protein</fullName>
    </submittedName>
</protein>
<feature type="non-terminal residue" evidence="1">
    <location>
        <position position="1"/>
    </location>
</feature>